<dbReference type="Gene3D" id="3.90.70.10">
    <property type="entry name" value="Cysteine proteinases"/>
    <property type="match status" value="1"/>
</dbReference>
<sequence>MGHLSPTRLIHRGFVPMPPSLRLKDARIRSFTENLQREAAPKLTDSNVIEILSAVGDRSGLSYEKAKSNLTKPGITRAEQFAIASAGLSRDEKADLTQLLEKSGFNMDLGAKNFLEALVGKAPLIETFGPLTITGDQKNGIAGIARPGEVIEAINLSTAPSGRLHLTDTMVISTADASGKFLGQMPDVREGDMIRMRTRAADGSTSDWLTIEAKGIETRDTRNAVVNLERMDLAAVGTTGEVTVTHNTARPLSEPGASIRFTNARTGEKFDFKATENGSIPAGLKLKGKAGDEFKVSVSDGKNNVDMSSISGSIKVPGGATDIVGVDLPDPKLHNDDLNADGTPKFKTERFTGPLFIDGPSAADVRQGAIGNCYFPAALASVAAMQPDIIKNMVKDNGDGTYTVKFNTANSYSGGRPVEVKVDGDLYVRSFGGPLYGGSLGGSTAKDKMELWFPIVEKAYAQWKGSFDTIGNGGVAGQVMAEVMGRPYSYENLSAANADRMFERIKTAAAAGKPMAAGTYGTDQSARYTNTGVYANHAYSVLGVEEKNGEKFVKLRNPWGQSEYGHDGKNDGFFTMPLAKFAELYRAVHIIN</sequence>
<evidence type="ECO:0000256" key="3">
    <source>
        <dbReference type="ARBA" id="ARBA00022801"/>
    </source>
</evidence>
<proteinExistence type="inferred from homology"/>
<evidence type="ECO:0000313" key="8">
    <source>
        <dbReference type="Proteomes" id="UP000249061"/>
    </source>
</evidence>
<dbReference type="InterPro" id="IPR001300">
    <property type="entry name" value="Peptidase_C2_calpain_cat"/>
</dbReference>
<evidence type="ECO:0000256" key="4">
    <source>
        <dbReference type="ARBA" id="ARBA00022807"/>
    </source>
</evidence>
<dbReference type="InterPro" id="IPR038765">
    <property type="entry name" value="Papain-like_cys_pep_sf"/>
</dbReference>
<dbReference type="AlphaFoldDB" id="A0A2W5T569"/>
<evidence type="ECO:0000256" key="5">
    <source>
        <dbReference type="PROSITE-ProRule" id="PRU00239"/>
    </source>
</evidence>
<protein>
    <recommendedName>
        <fullName evidence="6">Calpain catalytic domain-containing protein</fullName>
    </recommendedName>
</protein>
<accession>A0A2W5T569</accession>
<keyword evidence="4 5" id="KW-0788">Thiol protease</keyword>
<dbReference type="GO" id="GO:0006508">
    <property type="term" value="P:proteolysis"/>
    <property type="evidence" value="ECO:0007669"/>
    <property type="project" value="UniProtKB-KW"/>
</dbReference>
<dbReference type="PROSITE" id="PS50203">
    <property type="entry name" value="CALPAIN_CAT"/>
    <property type="match status" value="1"/>
</dbReference>
<dbReference type="SUPFAM" id="SSF54001">
    <property type="entry name" value="Cysteine proteinases"/>
    <property type="match status" value="1"/>
</dbReference>
<comment type="caution">
    <text evidence="7">The sequence shown here is derived from an EMBL/GenBank/DDBJ whole genome shotgun (WGS) entry which is preliminary data.</text>
</comment>
<dbReference type="EMBL" id="QFQP01000037">
    <property type="protein sequence ID" value="PZR06575.1"/>
    <property type="molecule type" value="Genomic_DNA"/>
</dbReference>
<evidence type="ECO:0000256" key="2">
    <source>
        <dbReference type="ARBA" id="ARBA00022670"/>
    </source>
</evidence>
<feature type="domain" description="Calpain catalytic" evidence="6">
    <location>
        <begin position="345"/>
        <end position="592"/>
    </location>
</feature>
<evidence type="ECO:0000259" key="6">
    <source>
        <dbReference type="PROSITE" id="PS50203"/>
    </source>
</evidence>
<evidence type="ECO:0000256" key="1">
    <source>
        <dbReference type="ARBA" id="ARBA00007623"/>
    </source>
</evidence>
<dbReference type="PANTHER" id="PTHR10183">
    <property type="entry name" value="CALPAIN"/>
    <property type="match status" value="1"/>
</dbReference>
<organism evidence="7 8">
    <name type="scientific">Archangium gephyra</name>
    <dbReference type="NCBI Taxonomy" id="48"/>
    <lineage>
        <taxon>Bacteria</taxon>
        <taxon>Pseudomonadati</taxon>
        <taxon>Myxococcota</taxon>
        <taxon>Myxococcia</taxon>
        <taxon>Myxococcales</taxon>
        <taxon>Cystobacterineae</taxon>
        <taxon>Archangiaceae</taxon>
        <taxon>Archangium</taxon>
    </lineage>
</organism>
<feature type="active site" evidence="5">
    <location>
        <position position="557"/>
    </location>
</feature>
<name>A0A2W5T569_9BACT</name>
<keyword evidence="2 5" id="KW-0645">Protease</keyword>
<dbReference type="PANTHER" id="PTHR10183:SF379">
    <property type="entry name" value="CALPAIN-5"/>
    <property type="match status" value="1"/>
</dbReference>
<dbReference type="GO" id="GO:0004198">
    <property type="term" value="F:calcium-dependent cysteine-type endopeptidase activity"/>
    <property type="evidence" value="ECO:0007669"/>
    <property type="project" value="InterPro"/>
</dbReference>
<keyword evidence="3 5" id="KW-0378">Hydrolase</keyword>
<reference evidence="7 8" key="1">
    <citation type="submission" date="2017-08" db="EMBL/GenBank/DDBJ databases">
        <title>Infants hospitalized years apart are colonized by the same room-sourced microbial strains.</title>
        <authorList>
            <person name="Brooks B."/>
            <person name="Olm M.R."/>
            <person name="Firek B.A."/>
            <person name="Baker R."/>
            <person name="Thomas B.C."/>
            <person name="Morowitz M.J."/>
            <person name="Banfield J.F."/>
        </authorList>
    </citation>
    <scope>NUCLEOTIDE SEQUENCE [LARGE SCALE GENOMIC DNA]</scope>
    <source>
        <strain evidence="7">S2_003_000_R2_14</strain>
    </source>
</reference>
<comment type="similarity">
    <text evidence="1">Belongs to the peptidase C2 family.</text>
</comment>
<feature type="active site" evidence="5">
    <location>
        <position position="537"/>
    </location>
</feature>
<dbReference type="InterPro" id="IPR022684">
    <property type="entry name" value="Calpain_cysteine_protease"/>
</dbReference>
<dbReference type="Proteomes" id="UP000249061">
    <property type="component" value="Unassembled WGS sequence"/>
</dbReference>
<dbReference type="SMART" id="SM00230">
    <property type="entry name" value="CysPc"/>
    <property type="match status" value="1"/>
</dbReference>
<feature type="active site" evidence="5">
    <location>
        <position position="373"/>
    </location>
</feature>
<evidence type="ECO:0000313" key="7">
    <source>
        <dbReference type="EMBL" id="PZR06575.1"/>
    </source>
</evidence>
<dbReference type="Pfam" id="PF00648">
    <property type="entry name" value="Peptidase_C2"/>
    <property type="match status" value="1"/>
</dbReference>
<gene>
    <name evidence="7" type="ORF">DI536_29895</name>
</gene>